<sequence>MTATLYDEALTLALRLPLTERLRLARVLTSEAATGTPSWPPPAVIVRMPTTPSVLPTVLMGGTWDFRREELYNDRGRA</sequence>
<dbReference type="EMBL" id="NQWI01000154">
    <property type="protein sequence ID" value="PDW01030.1"/>
    <property type="molecule type" value="Genomic_DNA"/>
</dbReference>
<dbReference type="RefSeq" id="WP_097645800.1">
    <property type="nucleotide sequence ID" value="NZ_NQWI01000154.1"/>
</dbReference>
<accession>A0A2A6REF7</accession>
<name>A0A2A6REF7_9CHLR</name>
<dbReference type="Proteomes" id="UP000220527">
    <property type="component" value="Unassembled WGS sequence"/>
</dbReference>
<dbReference type="OrthoDB" id="9933149at2"/>
<dbReference type="AlphaFoldDB" id="A0A2A6REF7"/>
<protein>
    <submittedName>
        <fullName evidence="1">Uncharacterized protein</fullName>
    </submittedName>
</protein>
<proteinExistence type="predicted"/>
<evidence type="ECO:0000313" key="2">
    <source>
        <dbReference type="Proteomes" id="UP000220527"/>
    </source>
</evidence>
<comment type="caution">
    <text evidence="1">The sequence shown here is derived from an EMBL/GenBank/DDBJ whole genome shotgun (WGS) entry which is preliminary data.</text>
</comment>
<reference evidence="2" key="1">
    <citation type="submission" date="2017-08" db="EMBL/GenBank/DDBJ databases">
        <authorList>
            <person name="Grouzdev D.S."/>
            <person name="Gaisin V.A."/>
            <person name="Rysina M.S."/>
            <person name="Gorlenko V.M."/>
        </authorList>
    </citation>
    <scope>NUCLEOTIDE SEQUENCE [LARGE SCALE GENOMIC DNA]</scope>
    <source>
        <strain evidence="2">Kir15-3F</strain>
    </source>
</reference>
<organism evidence="1 2">
    <name type="scientific">Candidatus Viridilinea mediisalina</name>
    <dbReference type="NCBI Taxonomy" id="2024553"/>
    <lineage>
        <taxon>Bacteria</taxon>
        <taxon>Bacillati</taxon>
        <taxon>Chloroflexota</taxon>
        <taxon>Chloroflexia</taxon>
        <taxon>Chloroflexales</taxon>
        <taxon>Chloroflexineae</taxon>
        <taxon>Oscillochloridaceae</taxon>
        <taxon>Candidatus Viridilinea</taxon>
    </lineage>
</organism>
<evidence type="ECO:0000313" key="1">
    <source>
        <dbReference type="EMBL" id="PDW01030.1"/>
    </source>
</evidence>
<gene>
    <name evidence="1" type="ORF">CJ255_19710</name>
</gene>
<keyword evidence="2" id="KW-1185">Reference proteome</keyword>